<sequence length="374" mass="40931">PTPSPRRCCCCCSWPSPPWGAAARGAQVSPDPTQPSLPRGSATPDPRIQGTHAQTGLSRGQVRGEVLVAQAEFPDLLSVLPVPVPENDLVGIVGGHNAPQGKWPWQVSLRIYSYHWASWVHICGGSLIHPQWVLTAAHCIFRKDTDPSTYRIHAGDVYLYGGRGLLNVSRIIVHPNYSVFFLGADIALLKLATSVRKTNTLAPVALPSQSLEFTDSDNCWTTGWGRVSLFDMLPPPYRLQQVKVPTLSNADCEQQIHDAFPGAGDRKFIQDDMICAGRTGRRTWKVTPGASLLPSLFLSAVLRLDWDEQGPGTLVKLGLPSPQGDSGGPLVCKKKGTWLQAGVVSWGFYSHQPSIGVYTRVQTYVPWILQQMRL</sequence>
<organism evidence="9 10">
    <name type="scientific">Macaca mulatta</name>
    <name type="common">Rhesus macaque</name>
    <dbReference type="NCBI Taxonomy" id="9544"/>
    <lineage>
        <taxon>Eukaryota</taxon>
        <taxon>Metazoa</taxon>
        <taxon>Chordata</taxon>
        <taxon>Craniata</taxon>
        <taxon>Vertebrata</taxon>
        <taxon>Euteleostomi</taxon>
        <taxon>Mammalia</taxon>
        <taxon>Eutheria</taxon>
        <taxon>Euarchontoglires</taxon>
        <taxon>Primates</taxon>
        <taxon>Haplorrhini</taxon>
        <taxon>Catarrhini</taxon>
        <taxon>Cercopithecidae</taxon>
        <taxon>Cercopithecinae</taxon>
        <taxon>Macaca</taxon>
    </lineage>
</organism>
<evidence type="ECO:0000256" key="3">
    <source>
        <dbReference type="ARBA" id="ARBA00022801"/>
    </source>
</evidence>
<keyword evidence="5" id="KW-1015">Disulfide bond</keyword>
<dbReference type="PRINTS" id="PR00722">
    <property type="entry name" value="CHYMOTRYPSIN"/>
</dbReference>
<keyword evidence="4" id="KW-0720">Serine protease</keyword>
<reference evidence="10" key="1">
    <citation type="journal article" date="2007" name="Science">
        <title>Evolutionary and biomedical insights from the rhesus macaque genome.</title>
        <authorList>
            <person name="Gibbs R.A."/>
            <person name="Rogers J."/>
            <person name="Katze M.G."/>
            <person name="Bumgarner R."/>
            <person name="Weinstock G.M."/>
            <person name="Mardis E.R."/>
            <person name="Remington K.A."/>
            <person name="Strausberg R.L."/>
            <person name="Venter J.C."/>
            <person name="Wilson R.K."/>
            <person name="Batzer M.A."/>
            <person name="Bustamante C.D."/>
            <person name="Eichler E.E."/>
            <person name="Hahn M.W."/>
            <person name="Hardison R.C."/>
            <person name="Makova K.D."/>
            <person name="Miller W."/>
            <person name="Milosavljevic A."/>
            <person name="Palermo R.E."/>
            <person name="Siepel A."/>
            <person name="Sikela J.M."/>
            <person name="Attaway T."/>
            <person name="Bell S."/>
            <person name="Bernard K.E."/>
            <person name="Buhay C.J."/>
            <person name="Chandrabose M.N."/>
            <person name="Dao M."/>
            <person name="Davis C."/>
            <person name="Delehaunty K.D."/>
            <person name="Ding Y."/>
            <person name="Dinh H.H."/>
            <person name="Dugan-Rocha S."/>
            <person name="Fulton L.A."/>
            <person name="Gabisi R.A."/>
            <person name="Garner T.T."/>
            <person name="Godfrey J."/>
            <person name="Hawes A.C."/>
            <person name="Hernandez J."/>
            <person name="Hines S."/>
            <person name="Holder M."/>
            <person name="Hume J."/>
            <person name="Jhangiani S.N."/>
            <person name="Joshi V."/>
            <person name="Khan Z.M."/>
            <person name="Kirkness E.F."/>
            <person name="Cree A."/>
            <person name="Fowler R.G."/>
            <person name="Lee S."/>
            <person name="Lewis L.R."/>
            <person name="Li Z."/>
            <person name="Liu Y.-S."/>
            <person name="Moore S.M."/>
            <person name="Muzny D."/>
            <person name="Nazareth L.V."/>
            <person name="Ngo D.N."/>
            <person name="Okwuonu G.O."/>
            <person name="Pai G."/>
            <person name="Parker D."/>
            <person name="Paul H.A."/>
            <person name="Pfannkoch C."/>
            <person name="Pohl C.S."/>
            <person name="Rogers Y.-H.C."/>
            <person name="Ruiz S.J."/>
            <person name="Sabo A."/>
            <person name="Santibanez J."/>
            <person name="Schneider B.W."/>
            <person name="Smith S.M."/>
            <person name="Sodergren E."/>
            <person name="Svatek A.F."/>
            <person name="Utterback T.R."/>
            <person name="Vattathil S."/>
            <person name="Warren W."/>
            <person name="White C.S."/>
            <person name="Chinwalla A.T."/>
            <person name="Feng Y."/>
            <person name="Halpern A.L."/>
            <person name="Hillier L.W."/>
            <person name="Huang X."/>
            <person name="Minx P."/>
            <person name="Nelson J.O."/>
            <person name="Pepin K.H."/>
            <person name="Qin X."/>
            <person name="Sutton G.G."/>
            <person name="Venter E."/>
            <person name="Walenz B.P."/>
            <person name="Wallis J.W."/>
            <person name="Worley K.C."/>
            <person name="Yang S.-P."/>
            <person name="Jones S.M."/>
            <person name="Marra M.A."/>
            <person name="Rocchi M."/>
            <person name="Schein J.E."/>
            <person name="Baertsch R."/>
            <person name="Clarke L."/>
            <person name="Csuros M."/>
            <person name="Glasscock J."/>
            <person name="Harris R.A."/>
            <person name="Havlak P."/>
            <person name="Jackson A.R."/>
            <person name="Jiang H."/>
            <person name="Liu Y."/>
            <person name="Messina D.N."/>
            <person name="Shen Y."/>
            <person name="Song H.X.-Z."/>
            <person name="Wylie T."/>
            <person name="Zhang L."/>
            <person name="Birney E."/>
            <person name="Han K."/>
            <person name="Konkel M.K."/>
            <person name="Lee J."/>
            <person name="Smit A.F.A."/>
            <person name="Ullmer B."/>
            <person name="Wang H."/>
            <person name="Xing J."/>
            <person name="Burhans R."/>
            <person name="Cheng Z."/>
            <person name="Karro J.E."/>
            <person name="Ma J."/>
            <person name="Raney B."/>
            <person name="She X."/>
            <person name="Cox M.J."/>
            <person name="Demuth J.P."/>
            <person name="Dumas L.J."/>
            <person name="Han S.-G."/>
            <person name="Hopkins J."/>
            <person name="Karimpour-Fard A."/>
            <person name="Kim Y.H."/>
            <person name="Pollack J.R."/>
            <person name="Vinar T."/>
            <person name="Addo-Quaye C."/>
            <person name="Degenhardt J."/>
            <person name="Denby A."/>
            <person name="Hubisz M.J."/>
            <person name="Indap A."/>
            <person name="Kosiol C."/>
            <person name="Lahn B.T."/>
            <person name="Lawson H.A."/>
            <person name="Marklein A."/>
            <person name="Nielsen R."/>
            <person name="Vallender E.J."/>
            <person name="Clark A.G."/>
            <person name="Ferguson B."/>
            <person name="Hernandez R.D."/>
            <person name="Hirani K."/>
            <person name="Kehrer-Sawatzki H."/>
            <person name="Kolb J."/>
            <person name="Patil S."/>
            <person name="Pu L.-L."/>
            <person name="Ren Y."/>
            <person name="Smith D.G."/>
            <person name="Wheeler D.A."/>
            <person name="Schenck I."/>
            <person name="Ball E.V."/>
            <person name="Chen R."/>
            <person name="Cooper D.N."/>
            <person name="Giardine B."/>
            <person name="Hsu F."/>
            <person name="Kent W.J."/>
            <person name="Lesk A."/>
            <person name="Nelson D.L."/>
            <person name="O'brien W.E."/>
            <person name="Pruefer K."/>
            <person name="Stenson P.D."/>
            <person name="Wallace J.C."/>
            <person name="Ke H."/>
            <person name="Liu X.-M."/>
            <person name="Wang P."/>
            <person name="Xiang A.P."/>
            <person name="Yang F."/>
            <person name="Barber G.P."/>
            <person name="Haussler D."/>
            <person name="Karolchik D."/>
            <person name="Kern A.D."/>
            <person name="Kuhn R.M."/>
            <person name="Smith K.E."/>
            <person name="Zwieg A.S."/>
        </authorList>
    </citation>
    <scope>NUCLEOTIDE SEQUENCE [LARGE SCALE GENOMIC DNA]</scope>
    <source>
        <strain evidence="10">17573</strain>
    </source>
</reference>
<keyword evidence="1" id="KW-0645">Protease</keyword>
<dbReference type="Ensembl" id="ENSMMUT00000101950.1">
    <property type="protein sequence ID" value="ENSMMUP00000061254.1"/>
    <property type="gene ID" value="ENSMMUG00000063334.1"/>
</dbReference>
<dbReference type="FunFam" id="2.40.10.10:FF:000004">
    <property type="entry name" value="Tryptase gamma 1"/>
    <property type="match status" value="1"/>
</dbReference>
<feature type="domain" description="Peptidase S1" evidence="8">
    <location>
        <begin position="92"/>
        <end position="373"/>
    </location>
</feature>
<proteinExistence type="predicted"/>
<dbReference type="Bgee" id="ENSMMUG00000063334">
    <property type="expression patterns" value="Expressed in spleen and 1 other cell type or tissue"/>
</dbReference>
<dbReference type="InterPro" id="IPR018114">
    <property type="entry name" value="TRYPSIN_HIS"/>
</dbReference>
<dbReference type="InterPro" id="IPR043504">
    <property type="entry name" value="Peptidase_S1_PA_chymotrypsin"/>
</dbReference>
<dbReference type="SMART" id="SM00020">
    <property type="entry name" value="Tryp_SPc"/>
    <property type="match status" value="1"/>
</dbReference>
<dbReference type="Gene3D" id="2.40.10.10">
    <property type="entry name" value="Trypsin-like serine proteases"/>
    <property type="match status" value="3"/>
</dbReference>
<dbReference type="GO" id="GO:0006508">
    <property type="term" value="P:proteolysis"/>
    <property type="evidence" value="ECO:0007669"/>
    <property type="project" value="UniProtKB-KW"/>
</dbReference>
<gene>
    <name evidence="9" type="primary">LOC114674373</name>
</gene>
<dbReference type="GO" id="GO:0004252">
    <property type="term" value="F:serine-type endopeptidase activity"/>
    <property type="evidence" value="ECO:0007669"/>
    <property type="project" value="InterPro"/>
</dbReference>
<evidence type="ECO:0000256" key="2">
    <source>
        <dbReference type="ARBA" id="ARBA00022729"/>
    </source>
</evidence>
<dbReference type="InterPro" id="IPR001254">
    <property type="entry name" value="Trypsin_dom"/>
</dbReference>
<evidence type="ECO:0000256" key="5">
    <source>
        <dbReference type="ARBA" id="ARBA00023157"/>
    </source>
</evidence>
<accession>A0A5F7Z767</accession>
<dbReference type="Pfam" id="PF00089">
    <property type="entry name" value="Trypsin"/>
    <property type="match status" value="2"/>
</dbReference>
<dbReference type="PANTHER" id="PTHR24253">
    <property type="entry name" value="TRANSMEMBRANE PROTEASE SERINE"/>
    <property type="match status" value="1"/>
</dbReference>
<evidence type="ECO:0000313" key="9">
    <source>
        <dbReference type="Ensembl" id="ENSMMUP00000061254.1"/>
    </source>
</evidence>
<dbReference type="InterPro" id="IPR001314">
    <property type="entry name" value="Peptidase_S1A"/>
</dbReference>
<dbReference type="PANTHER" id="PTHR24253:SF144">
    <property type="entry name" value="CHYMOTRYPSIN-LIKE PROTEASE CTRL-1-RELATED"/>
    <property type="match status" value="1"/>
</dbReference>
<evidence type="ECO:0000256" key="6">
    <source>
        <dbReference type="ARBA" id="ARBA00023180"/>
    </source>
</evidence>
<dbReference type="PROSITE" id="PS00134">
    <property type="entry name" value="TRYPSIN_HIS"/>
    <property type="match status" value="1"/>
</dbReference>
<dbReference type="GeneTree" id="ENSGT00940000163159"/>
<reference evidence="9" key="4">
    <citation type="submission" date="2025-09" db="UniProtKB">
        <authorList>
            <consortium name="Ensembl"/>
        </authorList>
    </citation>
    <scope>IDENTIFICATION</scope>
    <source>
        <strain evidence="9">17573</strain>
    </source>
</reference>
<dbReference type="CDD" id="cd00190">
    <property type="entry name" value="Tryp_SPc"/>
    <property type="match status" value="1"/>
</dbReference>
<keyword evidence="6" id="KW-0325">Glycoprotein</keyword>
<evidence type="ECO:0000256" key="1">
    <source>
        <dbReference type="ARBA" id="ARBA00022670"/>
    </source>
</evidence>
<dbReference type="InParanoid" id="A0A5F7Z767"/>
<dbReference type="Proteomes" id="UP000006718">
    <property type="component" value="Chromosome 20"/>
</dbReference>
<dbReference type="PROSITE" id="PS50240">
    <property type="entry name" value="TRYPSIN_DOM"/>
    <property type="match status" value="1"/>
</dbReference>
<dbReference type="STRING" id="9544.ENSMMUP00000061254"/>
<evidence type="ECO:0000259" key="8">
    <source>
        <dbReference type="PROSITE" id="PS50240"/>
    </source>
</evidence>
<dbReference type="ExpressionAtlas" id="A0A5F7Z767">
    <property type="expression patterns" value="baseline"/>
</dbReference>
<evidence type="ECO:0000256" key="7">
    <source>
        <dbReference type="SAM" id="MobiDB-lite"/>
    </source>
</evidence>
<name>A0A5F7Z767_MACMU</name>
<dbReference type="VEuPathDB" id="HostDB:ENSMMUG00000063334"/>
<dbReference type="AlphaFoldDB" id="A0A5F7Z767"/>
<evidence type="ECO:0000313" key="10">
    <source>
        <dbReference type="Proteomes" id="UP000006718"/>
    </source>
</evidence>
<dbReference type="SUPFAM" id="SSF50494">
    <property type="entry name" value="Trypsin-like serine proteases"/>
    <property type="match status" value="1"/>
</dbReference>
<evidence type="ECO:0000256" key="4">
    <source>
        <dbReference type="ARBA" id="ARBA00022825"/>
    </source>
</evidence>
<keyword evidence="10" id="KW-1185">Reference proteome</keyword>
<dbReference type="InterPro" id="IPR009003">
    <property type="entry name" value="Peptidase_S1_PA"/>
</dbReference>
<reference evidence="9" key="2">
    <citation type="submission" date="2019-01" db="EMBL/GenBank/DDBJ databases">
        <authorList>
            <person name="Graves T."/>
            <person name="Eichler E.E."/>
            <person name="Wilson R.K."/>
        </authorList>
    </citation>
    <scope>NUCLEOTIDE SEQUENCE [LARGE SCALE GENOMIC DNA]</scope>
    <source>
        <strain evidence="9">17573</strain>
    </source>
</reference>
<feature type="region of interest" description="Disordered" evidence="7">
    <location>
        <begin position="20"/>
        <end position="59"/>
    </location>
</feature>
<dbReference type="SMR" id="A0A5F7Z767"/>
<keyword evidence="2" id="KW-0732">Signal</keyword>
<keyword evidence="3" id="KW-0378">Hydrolase</keyword>
<reference evidence="9" key="3">
    <citation type="submission" date="2025-08" db="UniProtKB">
        <authorList>
            <consortium name="Ensembl"/>
        </authorList>
    </citation>
    <scope>IDENTIFICATION</scope>
    <source>
        <strain evidence="9">17573</strain>
    </source>
</reference>
<protein>
    <recommendedName>
        <fullName evidence="8">Peptidase S1 domain-containing protein</fullName>
    </recommendedName>
</protein>